<organism evidence="2 3">
    <name type="scientific">Candidatus Doudnabacteria bacterium RIFCSPHIGHO2_12_FULL_48_16</name>
    <dbReference type="NCBI Taxonomy" id="1817838"/>
    <lineage>
        <taxon>Bacteria</taxon>
        <taxon>Candidatus Doudnaibacteriota</taxon>
    </lineage>
</organism>
<dbReference type="EMBL" id="MFEY01000004">
    <property type="protein sequence ID" value="OGE90652.1"/>
    <property type="molecule type" value="Genomic_DNA"/>
</dbReference>
<feature type="transmembrane region" description="Helical" evidence="1">
    <location>
        <begin position="43"/>
        <end position="64"/>
    </location>
</feature>
<evidence type="ECO:0000313" key="2">
    <source>
        <dbReference type="EMBL" id="OGE90652.1"/>
    </source>
</evidence>
<accession>A0A1F5PLV9</accession>
<protein>
    <submittedName>
        <fullName evidence="2">Uncharacterized protein</fullName>
    </submittedName>
</protein>
<feature type="transmembrane region" description="Helical" evidence="1">
    <location>
        <begin position="19"/>
        <end position="36"/>
    </location>
</feature>
<name>A0A1F5PLV9_9BACT</name>
<sequence length="78" mass="8864">MDQIVSIYNQFLSYFPENLHGIVSLALAVCLAIGIFKVIKREFIYIIVLIVLLPASVPILKNIWESLSTIIKFLLTKN</sequence>
<proteinExistence type="predicted"/>
<keyword evidence="1" id="KW-0812">Transmembrane</keyword>
<keyword evidence="1" id="KW-0472">Membrane</keyword>
<reference evidence="2 3" key="1">
    <citation type="journal article" date="2016" name="Nat. Commun.">
        <title>Thousands of microbial genomes shed light on interconnected biogeochemical processes in an aquifer system.</title>
        <authorList>
            <person name="Anantharaman K."/>
            <person name="Brown C.T."/>
            <person name="Hug L.A."/>
            <person name="Sharon I."/>
            <person name="Castelle C.J."/>
            <person name="Probst A.J."/>
            <person name="Thomas B.C."/>
            <person name="Singh A."/>
            <person name="Wilkins M.J."/>
            <person name="Karaoz U."/>
            <person name="Brodie E.L."/>
            <person name="Williams K.H."/>
            <person name="Hubbard S.S."/>
            <person name="Banfield J.F."/>
        </authorList>
    </citation>
    <scope>NUCLEOTIDE SEQUENCE [LARGE SCALE GENOMIC DNA]</scope>
</reference>
<keyword evidence="1" id="KW-1133">Transmembrane helix</keyword>
<dbReference type="Proteomes" id="UP000177682">
    <property type="component" value="Unassembled WGS sequence"/>
</dbReference>
<gene>
    <name evidence="2" type="ORF">A3E29_00775</name>
</gene>
<evidence type="ECO:0000256" key="1">
    <source>
        <dbReference type="SAM" id="Phobius"/>
    </source>
</evidence>
<evidence type="ECO:0000313" key="3">
    <source>
        <dbReference type="Proteomes" id="UP000177682"/>
    </source>
</evidence>
<dbReference type="AlphaFoldDB" id="A0A1F5PLV9"/>
<comment type="caution">
    <text evidence="2">The sequence shown here is derived from an EMBL/GenBank/DDBJ whole genome shotgun (WGS) entry which is preliminary data.</text>
</comment>